<dbReference type="InterPro" id="IPR036691">
    <property type="entry name" value="Endo/exonu/phosph_ase_sf"/>
</dbReference>
<dbReference type="GO" id="GO:0016787">
    <property type="term" value="F:hydrolase activity"/>
    <property type="evidence" value="ECO:0007669"/>
    <property type="project" value="UniProtKB-KW"/>
</dbReference>
<dbReference type="RefSeq" id="WP_078923892.1">
    <property type="nucleotide sequence ID" value="NZ_FUYB01000023.1"/>
</dbReference>
<gene>
    <name evidence="5" type="ORF">SAMN02745130_03455</name>
</gene>
<dbReference type="SUPFAM" id="SSF54060">
    <property type="entry name" value="His-Me finger endonucleases"/>
    <property type="match status" value="1"/>
</dbReference>
<dbReference type="SUPFAM" id="SSF56219">
    <property type="entry name" value="DNase I-like"/>
    <property type="match status" value="1"/>
</dbReference>
<reference evidence="5 6" key="1">
    <citation type="submission" date="2017-02" db="EMBL/GenBank/DDBJ databases">
        <authorList>
            <person name="Peterson S.W."/>
        </authorList>
    </citation>
    <scope>NUCLEOTIDE SEQUENCE [LARGE SCALE GENOMIC DNA]</scope>
    <source>
        <strain evidence="5 6">ATCC 49788</strain>
    </source>
</reference>
<keyword evidence="2" id="KW-0540">Nuclease</keyword>
<evidence type="ECO:0000313" key="5">
    <source>
        <dbReference type="EMBL" id="SKA93007.1"/>
    </source>
</evidence>
<evidence type="ECO:0000256" key="3">
    <source>
        <dbReference type="ARBA" id="ARBA00022801"/>
    </source>
</evidence>
<dbReference type="AlphaFoldDB" id="A0A1T4XTZ6"/>
<dbReference type="EMBL" id="FUYB01000023">
    <property type="protein sequence ID" value="SKA93007.1"/>
    <property type="molecule type" value="Genomic_DNA"/>
</dbReference>
<keyword evidence="3" id="KW-0378">Hydrolase</keyword>
<dbReference type="Pfam" id="PF04231">
    <property type="entry name" value="Endonuclease_1"/>
    <property type="match status" value="1"/>
</dbReference>
<dbReference type="Pfam" id="PF03372">
    <property type="entry name" value="Exo_endo_phos"/>
    <property type="match status" value="1"/>
</dbReference>
<sequence length="603" mass="69384">MKFASFNLFQYVAPEYYWYKREPRASYTEAEWIQKQAWISQRLSLMDADVIGFQEVFSFAALQQLCAEVGYPYFAIVDQPATLPEDPQVFISSIVALASRFPLNNIRSVPLDPAVQTELFLPDGFQFSRLPVCAEVETPLLGEVTVYVLHLKSKRAASLDISYQDEIPWEERGRDTLLRLSRANVASLLQRGAEASLVYHRVSHDLTPHRQRQIVVLGDLNDDQHSTPFEALSMQEKIYAIGGIEQEAWPEDFIPKLHDYRLSDSFRIAPTTRQTVRPFTHIHHGAGSCLDHILVSNALNPQNGRAVAEVMDYQVWNQHLDHDGVPNRLQSDHGQVCITLIPTHDRANEPQLGRPIKYRDAKQLATRQDFIDLAGGIYQSSKHFRQWSSADKWDNFWSFFFDTAYGWIPSIYGSSPVDELYQKQQHSIEHIIPLDFLDRYLAYTHQPRHVRNGATTNPLNFAPSERGLNAKRSNFAFDFDGDKIVRPFNLDLHPETFDSTGFDAEHEWVIPSRNRGDVARALLYMLLVYGIDELYERHIDKLVHWAKIDAPSAWEIAYNQWVYGRLGIRNPLIDTPDKVLPLLNNKELMHAMVLKSNKAQRQI</sequence>
<proteinExistence type="inferred from homology"/>
<dbReference type="InterPro" id="IPR007346">
    <property type="entry name" value="Endonuclease-I"/>
</dbReference>
<evidence type="ECO:0000313" key="6">
    <source>
        <dbReference type="Proteomes" id="UP000190460"/>
    </source>
</evidence>
<dbReference type="STRING" id="92487.SAMN02745130_03455"/>
<dbReference type="OrthoDB" id="833328at2"/>
<protein>
    <submittedName>
        <fullName evidence="5">Endonuclease I</fullName>
    </submittedName>
</protein>
<keyword evidence="6" id="KW-1185">Reference proteome</keyword>
<evidence type="ECO:0000256" key="2">
    <source>
        <dbReference type="ARBA" id="ARBA00022722"/>
    </source>
</evidence>
<keyword evidence="5" id="KW-0255">Endonuclease</keyword>
<dbReference type="Proteomes" id="UP000190460">
    <property type="component" value="Unassembled WGS sequence"/>
</dbReference>
<evidence type="ECO:0000256" key="1">
    <source>
        <dbReference type="ARBA" id="ARBA00006429"/>
    </source>
</evidence>
<dbReference type="GO" id="GO:0004519">
    <property type="term" value="F:endonuclease activity"/>
    <property type="evidence" value="ECO:0007669"/>
    <property type="project" value="UniProtKB-KW"/>
</dbReference>
<feature type="domain" description="Endonuclease/exonuclease/phosphatase" evidence="4">
    <location>
        <begin position="39"/>
        <end position="333"/>
    </location>
</feature>
<dbReference type="PANTHER" id="PTHR33607:SF2">
    <property type="entry name" value="ENDONUCLEASE-1"/>
    <property type="match status" value="1"/>
</dbReference>
<comment type="similarity">
    <text evidence="1">Belongs to the EndA/NucM nuclease family.</text>
</comment>
<accession>A0A1T4XTZ6</accession>
<name>A0A1T4XTZ6_9GAMM</name>
<dbReference type="Gene3D" id="3.60.10.10">
    <property type="entry name" value="Endonuclease/exonuclease/phosphatase"/>
    <property type="match status" value="1"/>
</dbReference>
<evidence type="ECO:0000259" key="4">
    <source>
        <dbReference type="Pfam" id="PF03372"/>
    </source>
</evidence>
<dbReference type="InterPro" id="IPR044925">
    <property type="entry name" value="His-Me_finger_sf"/>
</dbReference>
<dbReference type="PANTHER" id="PTHR33607">
    <property type="entry name" value="ENDONUCLEASE-1"/>
    <property type="match status" value="1"/>
</dbReference>
<dbReference type="InterPro" id="IPR005135">
    <property type="entry name" value="Endo/exonuclease/phosphatase"/>
</dbReference>
<organism evidence="5 6">
    <name type="scientific">Thiothrix eikelboomii</name>
    <dbReference type="NCBI Taxonomy" id="92487"/>
    <lineage>
        <taxon>Bacteria</taxon>
        <taxon>Pseudomonadati</taxon>
        <taxon>Pseudomonadota</taxon>
        <taxon>Gammaproteobacteria</taxon>
        <taxon>Thiotrichales</taxon>
        <taxon>Thiotrichaceae</taxon>
        <taxon>Thiothrix</taxon>
    </lineage>
</organism>